<accession>A0A2U3E2Z9</accession>
<protein>
    <submittedName>
        <fullName evidence="2">Uncharacterized protein</fullName>
    </submittedName>
</protein>
<dbReference type="EMBL" id="LCWV01000013">
    <property type="protein sequence ID" value="PWI68877.1"/>
    <property type="molecule type" value="Genomic_DNA"/>
</dbReference>
<sequence length="333" mass="36758">MSQAQLARAIREPPGSISRHATTHSACERNAQRLFPTTCRLTLASNWYCAVLRTKESTYDTCMSARYGASQPMGASVGDVARRFRFFQRNAQTRSDAESPTSWMDRLPVLPRPPPGHVGLWAGVLLLAFDADWNARRMKQMRGNSLSGFCRQNARAAPLFRGTMSIPAAQSASHVCDRAALPASSQTSFSPWLWAFALVYVSGRPASREHSGETTSRLAARRAVAYAKLGRCNGGSWARHLALEGGSSDAEKSLDVRQFRAGLGSPTFPCHDGPQASAARRWMAWMAADGNVQLSSQFHSTTKPGRWKRSNASQSRRFEHEVDLYEQDVVSYT</sequence>
<dbReference type="Proteomes" id="UP000245956">
    <property type="component" value="Unassembled WGS sequence"/>
</dbReference>
<organism evidence="2 3">
    <name type="scientific">Purpureocillium lilacinum</name>
    <name type="common">Paecilomyces lilacinus</name>
    <dbReference type="NCBI Taxonomy" id="33203"/>
    <lineage>
        <taxon>Eukaryota</taxon>
        <taxon>Fungi</taxon>
        <taxon>Dikarya</taxon>
        <taxon>Ascomycota</taxon>
        <taxon>Pezizomycotina</taxon>
        <taxon>Sordariomycetes</taxon>
        <taxon>Hypocreomycetidae</taxon>
        <taxon>Hypocreales</taxon>
        <taxon>Ophiocordycipitaceae</taxon>
        <taxon>Purpureocillium</taxon>
    </lineage>
</organism>
<dbReference type="AlphaFoldDB" id="A0A2U3E2Z9"/>
<feature type="region of interest" description="Disordered" evidence="1">
    <location>
        <begin position="1"/>
        <end position="23"/>
    </location>
</feature>
<name>A0A2U3E2Z9_PURLI</name>
<proteinExistence type="predicted"/>
<evidence type="ECO:0000313" key="2">
    <source>
        <dbReference type="EMBL" id="PWI68877.1"/>
    </source>
</evidence>
<reference evidence="2 3" key="1">
    <citation type="journal article" date="2016" name="Front. Microbiol.">
        <title>Genome and transcriptome sequences reveal the specific parasitism of the nematophagous Purpureocillium lilacinum 36-1.</title>
        <authorList>
            <person name="Xie J."/>
            <person name="Li S."/>
            <person name="Mo C."/>
            <person name="Xiao X."/>
            <person name="Peng D."/>
            <person name="Wang G."/>
            <person name="Xiao Y."/>
        </authorList>
    </citation>
    <scope>NUCLEOTIDE SEQUENCE [LARGE SCALE GENOMIC DNA]</scope>
    <source>
        <strain evidence="2 3">36-1</strain>
    </source>
</reference>
<evidence type="ECO:0000256" key="1">
    <source>
        <dbReference type="SAM" id="MobiDB-lite"/>
    </source>
</evidence>
<comment type="caution">
    <text evidence="2">The sequence shown here is derived from an EMBL/GenBank/DDBJ whole genome shotgun (WGS) entry which is preliminary data.</text>
</comment>
<evidence type="ECO:0000313" key="3">
    <source>
        <dbReference type="Proteomes" id="UP000245956"/>
    </source>
</evidence>
<gene>
    <name evidence="2" type="ORF">PCL_01262</name>
</gene>